<evidence type="ECO:0000259" key="3">
    <source>
        <dbReference type="SMART" id="SM00062"/>
    </source>
</evidence>
<sequence>MALKKYCLTVFMVLFIASLSNAQSIPLATGEWIPYSSKTLSNYGDFTARVTVVFNAMGLRPEYRFYPWGRCFDSVEKGRVWAAFPYSYTNERAEKVWFSDALSCSKTVFFHYAAGNDSKQYHYNTLEDLKPYRIGGVTGYYYVPLFKKAGLSIDYVNKEIYAMEKLKLGRIDLMPVNELVGRHLIKTHFPDCIDKFKILDKPLTVNPLRLIVSKDYPGSKELLVKFNAALKTCIEKGLITVETCDGNYRDIDD</sequence>
<dbReference type="EMBL" id="AP021879">
    <property type="protein sequence ID" value="BBO88823.1"/>
    <property type="molecule type" value="Genomic_DNA"/>
</dbReference>
<dbReference type="Gene3D" id="3.40.190.10">
    <property type="entry name" value="Periplasmic binding protein-like II"/>
    <property type="match status" value="2"/>
</dbReference>
<evidence type="ECO:0000256" key="1">
    <source>
        <dbReference type="ARBA" id="ARBA00022729"/>
    </source>
</evidence>
<dbReference type="PANTHER" id="PTHR35936">
    <property type="entry name" value="MEMBRANE-BOUND LYTIC MUREIN TRANSGLYCOSYLASE F"/>
    <property type="match status" value="1"/>
</dbReference>
<reference evidence="4 5" key="1">
    <citation type="submission" date="2019-11" db="EMBL/GenBank/DDBJ databases">
        <title>Comparative genomics of hydrocarbon-degrading Desulfosarcina strains.</title>
        <authorList>
            <person name="Watanabe M."/>
            <person name="Kojima H."/>
            <person name="Fukui M."/>
        </authorList>
    </citation>
    <scope>NUCLEOTIDE SEQUENCE [LARGE SCALE GENOMIC DNA]</scope>
    <source>
        <strain evidence="5">oXyS1</strain>
    </source>
</reference>
<dbReference type="PANTHER" id="PTHR35936:SF25">
    <property type="entry name" value="ABC TRANSPORTER SUBSTRATE-BINDING PROTEIN"/>
    <property type="match status" value="1"/>
</dbReference>
<feature type="signal peptide" evidence="2">
    <location>
        <begin position="1"/>
        <end position="22"/>
    </location>
</feature>
<evidence type="ECO:0000256" key="2">
    <source>
        <dbReference type="SAM" id="SignalP"/>
    </source>
</evidence>
<organism evidence="4 5">
    <name type="scientific">Desulfosarcina ovata subsp. ovata</name>
    <dbReference type="NCBI Taxonomy" id="2752305"/>
    <lineage>
        <taxon>Bacteria</taxon>
        <taxon>Pseudomonadati</taxon>
        <taxon>Thermodesulfobacteriota</taxon>
        <taxon>Desulfobacteria</taxon>
        <taxon>Desulfobacterales</taxon>
        <taxon>Desulfosarcinaceae</taxon>
        <taxon>Desulfosarcina</taxon>
    </lineage>
</organism>
<keyword evidence="5" id="KW-1185">Reference proteome</keyword>
<dbReference type="SMART" id="SM00062">
    <property type="entry name" value="PBPb"/>
    <property type="match status" value="1"/>
</dbReference>
<protein>
    <recommendedName>
        <fullName evidence="3">Solute-binding protein family 3/N-terminal domain-containing protein</fullName>
    </recommendedName>
</protein>
<dbReference type="AlphaFoldDB" id="A0A5K8A851"/>
<name>A0A5K8A851_9BACT</name>
<gene>
    <name evidence="4" type="ORF">DSCOOX_20030</name>
</gene>
<dbReference type="Pfam" id="PF00497">
    <property type="entry name" value="SBP_bac_3"/>
    <property type="match status" value="1"/>
</dbReference>
<dbReference type="RefSeq" id="WP_155310091.1">
    <property type="nucleotide sequence ID" value="NZ_AP021879.1"/>
</dbReference>
<accession>A0A5K8A851</accession>
<proteinExistence type="predicted"/>
<keyword evidence="1 2" id="KW-0732">Signal</keyword>
<dbReference type="SUPFAM" id="SSF53850">
    <property type="entry name" value="Periplasmic binding protein-like II"/>
    <property type="match status" value="1"/>
</dbReference>
<evidence type="ECO:0000313" key="4">
    <source>
        <dbReference type="EMBL" id="BBO88823.1"/>
    </source>
</evidence>
<feature type="chain" id="PRO_5024390057" description="Solute-binding protein family 3/N-terminal domain-containing protein" evidence="2">
    <location>
        <begin position="23"/>
        <end position="253"/>
    </location>
</feature>
<dbReference type="InterPro" id="IPR001638">
    <property type="entry name" value="Solute-binding_3/MltF_N"/>
</dbReference>
<evidence type="ECO:0000313" key="5">
    <source>
        <dbReference type="Proteomes" id="UP000422108"/>
    </source>
</evidence>
<dbReference type="Proteomes" id="UP000422108">
    <property type="component" value="Chromosome"/>
</dbReference>
<feature type="domain" description="Solute-binding protein family 3/N-terminal" evidence="3">
    <location>
        <begin position="31"/>
        <end position="247"/>
    </location>
</feature>